<reference evidence="4" key="1">
    <citation type="submission" date="2021-01" db="EMBL/GenBank/DDBJ databases">
        <title>Modified the classification status of verrucomicrobia.</title>
        <authorList>
            <person name="Feng X."/>
        </authorList>
    </citation>
    <scope>NUCLEOTIDE SEQUENCE</scope>
    <source>
        <strain evidence="4">5K15</strain>
    </source>
</reference>
<dbReference type="Pfam" id="PF13529">
    <property type="entry name" value="Peptidase_C39_2"/>
    <property type="match status" value="1"/>
</dbReference>
<feature type="chain" id="PRO_5042052925" evidence="2">
    <location>
        <begin position="18"/>
        <end position="421"/>
    </location>
</feature>
<dbReference type="Proteomes" id="UP000634206">
    <property type="component" value="Unassembled WGS sequence"/>
</dbReference>
<organism evidence="4 5">
    <name type="scientific">Oceaniferula flava</name>
    <dbReference type="NCBI Taxonomy" id="2800421"/>
    <lineage>
        <taxon>Bacteria</taxon>
        <taxon>Pseudomonadati</taxon>
        <taxon>Verrucomicrobiota</taxon>
        <taxon>Verrucomicrobiia</taxon>
        <taxon>Verrucomicrobiales</taxon>
        <taxon>Verrucomicrobiaceae</taxon>
        <taxon>Oceaniferula</taxon>
    </lineage>
</organism>
<keyword evidence="5" id="KW-1185">Reference proteome</keyword>
<accession>A0AAE2SCT4</accession>
<feature type="compositionally biased region" description="Polar residues" evidence="1">
    <location>
        <begin position="342"/>
        <end position="355"/>
    </location>
</feature>
<dbReference type="EMBL" id="JAENIG010000009">
    <property type="protein sequence ID" value="MBK1856053.1"/>
    <property type="molecule type" value="Genomic_DNA"/>
</dbReference>
<evidence type="ECO:0000313" key="5">
    <source>
        <dbReference type="Proteomes" id="UP000634206"/>
    </source>
</evidence>
<evidence type="ECO:0000256" key="2">
    <source>
        <dbReference type="SAM" id="SignalP"/>
    </source>
</evidence>
<gene>
    <name evidence="4" type="ORF">JIN83_13855</name>
</gene>
<sequence>MKWIIIAAVMASHPLAAIPNQIIGGVAQANSPLNGQELAGPLLQNDLWQGTSTLPGEWQVENQIAATRTSHLLARPKIFGQDVVLLRATHRGETLESVTATFADAGSYFPYLKQNPRVAIEVQRQELLEKQKQFRELYTETYEKLKEDLAQRSQRKAKESRWGSSRTLRAELIVYDLGDLHAVLFSDNGRLLRLTLTRDRDLYRKGWLDQDRLEMSRSELASHYRDQVQVSENGDHLIDGIRSVPQGYRPYCGLNSLTMAAQYFGLHLDEDWLAVAGKFQNTGSAAGSNMLTLYNATAREAQLGLTRETQFKWTKARSLLQSGLPVIVWRRFDFRRNQTHLQFSRQHAQDPTSQLPEPDAADRATWPGEKHPVHASVIVGFNDQRKELLFLESWAGQSVPRRMRYEELEATATMVFYFEGK</sequence>
<protein>
    <submittedName>
        <fullName evidence="4">C39 family peptidase</fullName>
    </submittedName>
</protein>
<proteinExistence type="predicted"/>
<dbReference type="InterPro" id="IPR039564">
    <property type="entry name" value="Peptidase_C39-like"/>
</dbReference>
<comment type="caution">
    <text evidence="4">The sequence shown here is derived from an EMBL/GenBank/DDBJ whole genome shotgun (WGS) entry which is preliminary data.</text>
</comment>
<keyword evidence="2" id="KW-0732">Signal</keyword>
<feature type="region of interest" description="Disordered" evidence="1">
    <location>
        <begin position="342"/>
        <end position="367"/>
    </location>
</feature>
<dbReference type="Gene3D" id="3.90.70.10">
    <property type="entry name" value="Cysteine proteinases"/>
    <property type="match status" value="1"/>
</dbReference>
<evidence type="ECO:0000313" key="4">
    <source>
        <dbReference type="EMBL" id="MBK1856053.1"/>
    </source>
</evidence>
<feature type="domain" description="Peptidase C39-like" evidence="3">
    <location>
        <begin position="249"/>
        <end position="390"/>
    </location>
</feature>
<feature type="signal peptide" evidence="2">
    <location>
        <begin position="1"/>
        <end position="17"/>
    </location>
</feature>
<evidence type="ECO:0000259" key="3">
    <source>
        <dbReference type="Pfam" id="PF13529"/>
    </source>
</evidence>
<dbReference type="AlphaFoldDB" id="A0AAE2SCT4"/>
<name>A0AAE2SCT4_9BACT</name>
<evidence type="ECO:0000256" key="1">
    <source>
        <dbReference type="SAM" id="MobiDB-lite"/>
    </source>
</evidence>